<dbReference type="EMBL" id="JBEDUW010000006">
    <property type="protein sequence ID" value="KAK9923472.1"/>
    <property type="molecule type" value="Genomic_DNA"/>
</dbReference>
<evidence type="ECO:0000256" key="3">
    <source>
        <dbReference type="ARBA" id="ARBA00023125"/>
    </source>
</evidence>
<feature type="region of interest" description="Disordered" evidence="6">
    <location>
        <begin position="338"/>
        <end position="367"/>
    </location>
</feature>
<dbReference type="InterPro" id="IPR017884">
    <property type="entry name" value="SANT_dom"/>
</dbReference>
<feature type="region of interest" description="Disordered" evidence="6">
    <location>
        <begin position="64"/>
        <end position="115"/>
    </location>
</feature>
<dbReference type="InterPro" id="IPR006447">
    <property type="entry name" value="Myb_dom_plants"/>
</dbReference>
<dbReference type="InterPro" id="IPR001005">
    <property type="entry name" value="SANT/Myb"/>
</dbReference>
<sequence length="367" mass="39630">MTRRCSHCSNNGHNSRTCPSRGGGASSCSSGAGGGGGGVKLFGVRLTDGSIIKKSASMGNLSSMAAHYQSSSPNPDSPSYDPLHDPVHDRDGYLSDDPAHASSTNRRGDRKKGVPWTEEEHRMFLIGLQKLGKGDWRGIARNYVTTRTPTQVASHAQKYFIRQSNSTRRKRRSSLFDMAPDMAMDPPHMQEEQALLPSCQEEREAEDSNSLPSLNLSLSSECSRPMESTHEEKGIIEPDNQPVMGLNGYPNGFPPIIPGFIPAYLPFPFPVWSPSAGPLIIENGGEGSHQQQVLKPVPILPKEPVNVDALVGMSQLSLGETERVQSNPSRLSLTLLGEPSRQSAFHPNAPASEPDLSKGKTSAIQAV</sequence>
<feature type="compositionally biased region" description="Basic and acidic residues" evidence="6">
    <location>
        <begin position="82"/>
        <end position="99"/>
    </location>
</feature>
<feature type="compositionally biased region" description="Low complexity" evidence="6">
    <location>
        <begin position="208"/>
        <end position="218"/>
    </location>
</feature>
<comment type="subcellular location">
    <subcellularLocation>
        <location evidence="1">Nucleus</location>
    </subcellularLocation>
</comment>
<accession>A0AAW1WFY6</accession>
<dbReference type="PANTHER" id="PTHR44191:SF4">
    <property type="entry name" value="OS01G0187900 PROTEIN"/>
    <property type="match status" value="1"/>
</dbReference>
<evidence type="ECO:0000313" key="10">
    <source>
        <dbReference type="EMBL" id="KAK9923472.1"/>
    </source>
</evidence>
<organism evidence="10 11">
    <name type="scientific">Rubus argutus</name>
    <name type="common">Southern blackberry</name>
    <dbReference type="NCBI Taxonomy" id="59490"/>
    <lineage>
        <taxon>Eukaryota</taxon>
        <taxon>Viridiplantae</taxon>
        <taxon>Streptophyta</taxon>
        <taxon>Embryophyta</taxon>
        <taxon>Tracheophyta</taxon>
        <taxon>Spermatophyta</taxon>
        <taxon>Magnoliopsida</taxon>
        <taxon>eudicotyledons</taxon>
        <taxon>Gunneridae</taxon>
        <taxon>Pentapetalae</taxon>
        <taxon>rosids</taxon>
        <taxon>fabids</taxon>
        <taxon>Rosales</taxon>
        <taxon>Rosaceae</taxon>
        <taxon>Rosoideae</taxon>
        <taxon>Rosoideae incertae sedis</taxon>
        <taxon>Rubus</taxon>
    </lineage>
</organism>
<dbReference type="InterPro" id="IPR017930">
    <property type="entry name" value="Myb_dom"/>
</dbReference>
<dbReference type="PROSITE" id="PS50090">
    <property type="entry name" value="MYB_LIKE"/>
    <property type="match status" value="1"/>
</dbReference>
<feature type="domain" description="SANT" evidence="8">
    <location>
        <begin position="116"/>
        <end position="164"/>
    </location>
</feature>
<dbReference type="GO" id="GO:0003677">
    <property type="term" value="F:DNA binding"/>
    <property type="evidence" value="ECO:0007669"/>
    <property type="project" value="UniProtKB-KW"/>
</dbReference>
<dbReference type="Proteomes" id="UP001457282">
    <property type="component" value="Unassembled WGS sequence"/>
</dbReference>
<evidence type="ECO:0000256" key="6">
    <source>
        <dbReference type="SAM" id="MobiDB-lite"/>
    </source>
</evidence>
<evidence type="ECO:0000256" key="4">
    <source>
        <dbReference type="ARBA" id="ARBA00023163"/>
    </source>
</evidence>
<dbReference type="AlphaFoldDB" id="A0AAW1WFY6"/>
<feature type="compositionally biased region" description="Low complexity" evidence="6">
    <location>
        <begin position="70"/>
        <end position="81"/>
    </location>
</feature>
<protein>
    <submittedName>
        <fullName evidence="10">Uncharacterized protein</fullName>
    </submittedName>
</protein>
<feature type="domain" description="Myb-like" evidence="7">
    <location>
        <begin position="108"/>
        <end position="160"/>
    </location>
</feature>
<evidence type="ECO:0000313" key="11">
    <source>
        <dbReference type="Proteomes" id="UP001457282"/>
    </source>
</evidence>
<feature type="domain" description="HTH myb-type" evidence="9">
    <location>
        <begin position="108"/>
        <end position="164"/>
    </location>
</feature>
<dbReference type="GO" id="GO:0006355">
    <property type="term" value="P:regulation of DNA-templated transcription"/>
    <property type="evidence" value="ECO:0007669"/>
    <property type="project" value="UniProtKB-ARBA"/>
</dbReference>
<proteinExistence type="predicted"/>
<keyword evidence="11" id="KW-1185">Reference proteome</keyword>
<dbReference type="PROSITE" id="PS51294">
    <property type="entry name" value="HTH_MYB"/>
    <property type="match status" value="1"/>
</dbReference>
<dbReference type="SMART" id="SM00717">
    <property type="entry name" value="SANT"/>
    <property type="match status" value="1"/>
</dbReference>
<evidence type="ECO:0000259" key="7">
    <source>
        <dbReference type="PROSITE" id="PS50090"/>
    </source>
</evidence>
<evidence type="ECO:0000259" key="8">
    <source>
        <dbReference type="PROSITE" id="PS51293"/>
    </source>
</evidence>
<gene>
    <name evidence="10" type="ORF">M0R45_031889</name>
</gene>
<dbReference type="PROSITE" id="PS51293">
    <property type="entry name" value="SANT"/>
    <property type="match status" value="1"/>
</dbReference>
<dbReference type="Gene3D" id="1.10.10.60">
    <property type="entry name" value="Homeodomain-like"/>
    <property type="match status" value="1"/>
</dbReference>
<feature type="region of interest" description="Disordered" evidence="6">
    <location>
        <begin position="1"/>
        <end position="33"/>
    </location>
</feature>
<dbReference type="Pfam" id="PF00249">
    <property type="entry name" value="Myb_DNA-binding"/>
    <property type="match status" value="1"/>
</dbReference>
<dbReference type="InterPro" id="IPR052245">
    <property type="entry name" value="Plant_Stress_Dev_TF"/>
</dbReference>
<feature type="compositionally biased region" description="Polar residues" evidence="6">
    <location>
        <begin position="7"/>
        <end position="18"/>
    </location>
</feature>
<evidence type="ECO:0000256" key="1">
    <source>
        <dbReference type="ARBA" id="ARBA00004123"/>
    </source>
</evidence>
<keyword evidence="3" id="KW-0238">DNA-binding</keyword>
<dbReference type="InterPro" id="IPR009057">
    <property type="entry name" value="Homeodomain-like_sf"/>
</dbReference>
<keyword evidence="2" id="KW-0805">Transcription regulation</keyword>
<evidence type="ECO:0000256" key="2">
    <source>
        <dbReference type="ARBA" id="ARBA00023015"/>
    </source>
</evidence>
<keyword evidence="4" id="KW-0804">Transcription</keyword>
<comment type="caution">
    <text evidence="10">The sequence shown here is derived from an EMBL/GenBank/DDBJ whole genome shotgun (WGS) entry which is preliminary data.</text>
</comment>
<dbReference type="GO" id="GO:0009739">
    <property type="term" value="P:response to gibberellin"/>
    <property type="evidence" value="ECO:0007669"/>
    <property type="project" value="TreeGrafter"/>
</dbReference>
<dbReference type="GO" id="GO:0005634">
    <property type="term" value="C:nucleus"/>
    <property type="evidence" value="ECO:0007669"/>
    <property type="project" value="UniProtKB-SubCell"/>
</dbReference>
<feature type="region of interest" description="Disordered" evidence="6">
    <location>
        <begin position="197"/>
        <end position="218"/>
    </location>
</feature>
<reference evidence="10 11" key="1">
    <citation type="journal article" date="2023" name="G3 (Bethesda)">
        <title>A chromosome-length genome assembly and annotation of blackberry (Rubus argutus, cv. 'Hillquist').</title>
        <authorList>
            <person name="Bruna T."/>
            <person name="Aryal R."/>
            <person name="Dudchenko O."/>
            <person name="Sargent D.J."/>
            <person name="Mead D."/>
            <person name="Buti M."/>
            <person name="Cavallini A."/>
            <person name="Hytonen T."/>
            <person name="Andres J."/>
            <person name="Pham M."/>
            <person name="Weisz D."/>
            <person name="Mascagni F."/>
            <person name="Usai G."/>
            <person name="Natali L."/>
            <person name="Bassil N."/>
            <person name="Fernandez G.E."/>
            <person name="Lomsadze A."/>
            <person name="Armour M."/>
            <person name="Olukolu B."/>
            <person name="Poorten T."/>
            <person name="Britton C."/>
            <person name="Davik J."/>
            <person name="Ashrafi H."/>
            <person name="Aiden E.L."/>
            <person name="Borodovsky M."/>
            <person name="Worthington M."/>
        </authorList>
    </citation>
    <scope>NUCLEOTIDE SEQUENCE [LARGE SCALE GENOMIC DNA]</scope>
    <source>
        <strain evidence="10">PI 553951</strain>
    </source>
</reference>
<evidence type="ECO:0000259" key="9">
    <source>
        <dbReference type="PROSITE" id="PS51294"/>
    </source>
</evidence>
<keyword evidence="5" id="KW-0539">Nucleus</keyword>
<dbReference type="PANTHER" id="PTHR44191">
    <property type="entry name" value="TRANSCRIPTION FACTOR KUA1"/>
    <property type="match status" value="1"/>
</dbReference>
<evidence type="ECO:0000256" key="5">
    <source>
        <dbReference type="ARBA" id="ARBA00023242"/>
    </source>
</evidence>
<dbReference type="GO" id="GO:0009723">
    <property type="term" value="P:response to ethylene"/>
    <property type="evidence" value="ECO:0007669"/>
    <property type="project" value="TreeGrafter"/>
</dbReference>
<dbReference type="FunFam" id="1.10.10.60:FF:000009">
    <property type="entry name" value="transcription factor MYB1R1"/>
    <property type="match status" value="1"/>
</dbReference>
<dbReference type="NCBIfam" id="TIGR01557">
    <property type="entry name" value="myb_SHAQKYF"/>
    <property type="match status" value="1"/>
</dbReference>
<dbReference type="SUPFAM" id="SSF46689">
    <property type="entry name" value="Homeodomain-like"/>
    <property type="match status" value="1"/>
</dbReference>
<feature type="compositionally biased region" description="Gly residues" evidence="6">
    <location>
        <begin position="21"/>
        <end position="33"/>
    </location>
</feature>
<dbReference type="CDD" id="cd00167">
    <property type="entry name" value="SANT"/>
    <property type="match status" value="1"/>
</dbReference>
<name>A0AAW1WFY6_RUBAR</name>